<proteinExistence type="predicted"/>
<protein>
    <submittedName>
        <fullName evidence="2">DNA mismatch repair protein MutS</fullName>
    </submittedName>
</protein>
<feature type="domain" description="Smr" evidence="1">
    <location>
        <begin position="110"/>
        <end position="180"/>
    </location>
</feature>
<organism evidence="2 3">
    <name type="scientific">Winogradskyella vincentii</name>
    <dbReference type="NCBI Taxonomy" id="2877122"/>
    <lineage>
        <taxon>Bacteria</taxon>
        <taxon>Pseudomonadati</taxon>
        <taxon>Bacteroidota</taxon>
        <taxon>Flavobacteriia</taxon>
        <taxon>Flavobacteriales</taxon>
        <taxon>Flavobacteriaceae</taxon>
        <taxon>Winogradskyella</taxon>
    </lineage>
</organism>
<dbReference type="RefSeq" id="WP_224478821.1">
    <property type="nucleotide sequence ID" value="NZ_JAIUJS010000006.1"/>
</dbReference>
<evidence type="ECO:0000313" key="3">
    <source>
        <dbReference type="Proteomes" id="UP001198402"/>
    </source>
</evidence>
<dbReference type="Proteomes" id="UP001198402">
    <property type="component" value="Unassembled WGS sequence"/>
</dbReference>
<accession>A0ABS7Y1Q6</accession>
<name>A0ABS7Y1Q6_9FLAO</name>
<evidence type="ECO:0000259" key="1">
    <source>
        <dbReference type="PROSITE" id="PS50828"/>
    </source>
</evidence>
<dbReference type="InterPro" id="IPR036063">
    <property type="entry name" value="Smr_dom_sf"/>
</dbReference>
<dbReference type="PROSITE" id="PS50828">
    <property type="entry name" value="SMR"/>
    <property type="match status" value="1"/>
</dbReference>
<dbReference type="Gene3D" id="3.30.1370.110">
    <property type="match status" value="1"/>
</dbReference>
<reference evidence="3" key="1">
    <citation type="submission" date="2023-07" db="EMBL/GenBank/DDBJ databases">
        <authorList>
            <person name="Yue Y."/>
        </authorList>
    </citation>
    <scope>NUCLEOTIDE SEQUENCE [LARGE SCALE GENOMIC DNA]</scope>
    <source>
        <strain evidence="3">2Y89</strain>
    </source>
</reference>
<dbReference type="Pfam" id="PF01713">
    <property type="entry name" value="Smr"/>
    <property type="match status" value="1"/>
</dbReference>
<evidence type="ECO:0000313" key="2">
    <source>
        <dbReference type="EMBL" id="MCA0153859.1"/>
    </source>
</evidence>
<gene>
    <name evidence="2" type="ORF">LBV24_11570</name>
</gene>
<dbReference type="EMBL" id="JAIUJS010000006">
    <property type="protein sequence ID" value="MCA0153859.1"/>
    <property type="molecule type" value="Genomic_DNA"/>
</dbReference>
<dbReference type="InterPro" id="IPR002625">
    <property type="entry name" value="Smr_dom"/>
</dbReference>
<comment type="caution">
    <text evidence="2">The sequence shown here is derived from an EMBL/GenBank/DDBJ whole genome shotgun (WGS) entry which is preliminary data.</text>
</comment>
<sequence length="185" mass="21211">MKISIGDSVETIDDNIKGVVTNVSGSVVTIEDEDGFEIQFEAHELIVTATDKKLRQAVINTDFDTVKKEKESIKRRHQPTTKPKQRHAPKIVVDLHIHHLTDSTKGMTNFDMLNLQIDTARRRLEHAITNRIPKLVFIHGVGEGVLRQELETLFRRYNNVQFYDADYKTYGLGATEIRIFQNINP</sequence>
<keyword evidence="3" id="KW-1185">Reference proteome</keyword>